<evidence type="ECO:0000313" key="3">
    <source>
        <dbReference type="Proteomes" id="UP000176651"/>
    </source>
</evidence>
<dbReference type="InterPro" id="IPR001602">
    <property type="entry name" value="UPF0047_YjbQ-like"/>
</dbReference>
<dbReference type="Pfam" id="PF01894">
    <property type="entry name" value="YjbQ"/>
    <property type="match status" value="1"/>
</dbReference>
<proteinExistence type="inferred from homology"/>
<comment type="similarity">
    <text evidence="1">Belongs to the UPF0047 family.</text>
</comment>
<organism evidence="2 3">
    <name type="scientific">candidate division Kazan bacterium RBG_13_50_9</name>
    <dbReference type="NCBI Taxonomy" id="1798535"/>
    <lineage>
        <taxon>Bacteria</taxon>
        <taxon>Bacteria division Kazan-3B-28</taxon>
    </lineage>
</organism>
<name>A0A1F4NRI6_UNCK3</name>
<dbReference type="STRING" id="1798535.A2V68_01540"/>
<gene>
    <name evidence="2" type="ORF">A2V68_01540</name>
</gene>
<dbReference type="NCBIfam" id="TIGR00149">
    <property type="entry name" value="TIGR00149_YjbQ"/>
    <property type="match status" value="1"/>
</dbReference>
<evidence type="ECO:0000256" key="1">
    <source>
        <dbReference type="ARBA" id="ARBA00005534"/>
    </source>
</evidence>
<dbReference type="PANTHER" id="PTHR30615:SF8">
    <property type="entry name" value="UPF0047 PROTEIN C4A8.02C"/>
    <property type="match status" value="1"/>
</dbReference>
<dbReference type="SUPFAM" id="SSF111038">
    <property type="entry name" value="YjbQ-like"/>
    <property type="match status" value="1"/>
</dbReference>
<dbReference type="EMBL" id="META01000006">
    <property type="protein sequence ID" value="OGB74041.1"/>
    <property type="molecule type" value="Genomic_DNA"/>
</dbReference>
<dbReference type="AlphaFoldDB" id="A0A1F4NRI6"/>
<comment type="caution">
    <text evidence="2">The sequence shown here is derived from an EMBL/GenBank/DDBJ whole genome shotgun (WGS) entry which is preliminary data.</text>
</comment>
<accession>A0A1F4NRI6</accession>
<dbReference type="PIRSF" id="PIRSF004681">
    <property type="entry name" value="UCP004681"/>
    <property type="match status" value="1"/>
</dbReference>
<evidence type="ECO:0000313" key="2">
    <source>
        <dbReference type="EMBL" id="OGB74041.1"/>
    </source>
</evidence>
<protein>
    <recommendedName>
        <fullName evidence="4">Secondary thiamine-phosphate synthase enzyme</fullName>
    </recommendedName>
</protein>
<dbReference type="Gene3D" id="2.60.120.460">
    <property type="entry name" value="YjbQ-like"/>
    <property type="match status" value="1"/>
</dbReference>
<reference evidence="2 3" key="1">
    <citation type="journal article" date="2016" name="Nat. Commun.">
        <title>Thousands of microbial genomes shed light on interconnected biogeochemical processes in an aquifer system.</title>
        <authorList>
            <person name="Anantharaman K."/>
            <person name="Brown C.T."/>
            <person name="Hug L.A."/>
            <person name="Sharon I."/>
            <person name="Castelle C.J."/>
            <person name="Probst A.J."/>
            <person name="Thomas B.C."/>
            <person name="Singh A."/>
            <person name="Wilkins M.J."/>
            <person name="Karaoz U."/>
            <person name="Brodie E.L."/>
            <person name="Williams K.H."/>
            <person name="Hubbard S.S."/>
            <person name="Banfield J.F."/>
        </authorList>
    </citation>
    <scope>NUCLEOTIDE SEQUENCE [LARGE SCALE GENOMIC DNA]</scope>
</reference>
<dbReference type="PROSITE" id="PS01314">
    <property type="entry name" value="UPF0047"/>
    <property type="match status" value="1"/>
</dbReference>
<dbReference type="InterPro" id="IPR035917">
    <property type="entry name" value="YjbQ-like_sf"/>
</dbReference>
<dbReference type="Proteomes" id="UP000176651">
    <property type="component" value="Unassembled WGS sequence"/>
</dbReference>
<sequence>MRIVSRLVDLQSTDTLDFIEITDKVQAELTASGIKEGLVNIQSLHTTMAVVVNEAEPLLISDMKKLLEELAPRNREYAHDDFKARTVNLCKAECANGHSHNKALHLPTSVMLNILDGKLQLGTWQRVFAIELDRPRPRKVALQIIGG</sequence>
<evidence type="ECO:0008006" key="4">
    <source>
        <dbReference type="Google" id="ProtNLM"/>
    </source>
</evidence>
<dbReference type="PANTHER" id="PTHR30615">
    <property type="entry name" value="UNCHARACTERIZED PROTEIN YJBQ-RELATED"/>
    <property type="match status" value="1"/>
</dbReference>